<evidence type="ECO:0008006" key="4">
    <source>
        <dbReference type="Google" id="ProtNLM"/>
    </source>
</evidence>
<dbReference type="EMBL" id="JACHGW010000004">
    <property type="protein sequence ID" value="MBB6052497.1"/>
    <property type="molecule type" value="Genomic_DNA"/>
</dbReference>
<accession>A0A7W9STD3</accession>
<protein>
    <recommendedName>
        <fullName evidence="4">Outer membrane protein beta-barrel domain-containing protein</fullName>
    </recommendedName>
</protein>
<name>A0A7W9STD3_ARMRO</name>
<organism evidence="2 3">
    <name type="scientific">Armatimonas rosea</name>
    <dbReference type="NCBI Taxonomy" id="685828"/>
    <lineage>
        <taxon>Bacteria</taxon>
        <taxon>Bacillati</taxon>
        <taxon>Armatimonadota</taxon>
        <taxon>Armatimonadia</taxon>
        <taxon>Armatimonadales</taxon>
        <taxon>Armatimonadaceae</taxon>
        <taxon>Armatimonas</taxon>
    </lineage>
</organism>
<feature type="signal peptide" evidence="1">
    <location>
        <begin position="1"/>
        <end position="19"/>
    </location>
</feature>
<keyword evidence="3" id="KW-1185">Reference proteome</keyword>
<gene>
    <name evidence="2" type="ORF">HNQ39_004318</name>
</gene>
<evidence type="ECO:0000313" key="2">
    <source>
        <dbReference type="EMBL" id="MBB6052497.1"/>
    </source>
</evidence>
<keyword evidence="1" id="KW-0732">Signal</keyword>
<evidence type="ECO:0000313" key="3">
    <source>
        <dbReference type="Proteomes" id="UP000520814"/>
    </source>
</evidence>
<proteinExistence type="predicted"/>
<feature type="chain" id="PRO_5031038525" description="Outer membrane protein beta-barrel domain-containing protein" evidence="1">
    <location>
        <begin position="20"/>
        <end position="175"/>
    </location>
</feature>
<sequence length="175" mass="18567">MKSLLCAALLGALALPVSAQSNPRFSASAGSFFPGGKAGDRYSNTSFTYQPRLKALSLGLPVSTTYYLDTTRRKLTTGTGTSAVTTTQWMQGFGVLLRAHVLPVNAKGLYETLGVGIYQRHFSDGTTSTTGYGPGGKIGLGYQVNSMFVEADYTAVARIKGNNQSGFGMRVGVRF</sequence>
<dbReference type="RefSeq" id="WP_184201633.1">
    <property type="nucleotide sequence ID" value="NZ_JACHGW010000004.1"/>
</dbReference>
<reference evidence="2 3" key="1">
    <citation type="submission" date="2020-08" db="EMBL/GenBank/DDBJ databases">
        <title>Genomic Encyclopedia of Type Strains, Phase IV (KMG-IV): sequencing the most valuable type-strain genomes for metagenomic binning, comparative biology and taxonomic classification.</title>
        <authorList>
            <person name="Goeker M."/>
        </authorList>
    </citation>
    <scope>NUCLEOTIDE SEQUENCE [LARGE SCALE GENOMIC DNA]</scope>
    <source>
        <strain evidence="2 3">DSM 23562</strain>
    </source>
</reference>
<evidence type="ECO:0000256" key="1">
    <source>
        <dbReference type="SAM" id="SignalP"/>
    </source>
</evidence>
<dbReference type="Proteomes" id="UP000520814">
    <property type="component" value="Unassembled WGS sequence"/>
</dbReference>
<dbReference type="AlphaFoldDB" id="A0A7W9STD3"/>
<comment type="caution">
    <text evidence="2">The sequence shown here is derived from an EMBL/GenBank/DDBJ whole genome shotgun (WGS) entry which is preliminary data.</text>
</comment>